<accession>A0A934KPC5</accession>
<reference evidence="2 3" key="1">
    <citation type="submission" date="2020-09" db="EMBL/GenBank/DDBJ databases">
        <title>Draft genome of Gelidibacter salicanalis PAMC21136.</title>
        <authorList>
            <person name="Park H."/>
        </authorList>
    </citation>
    <scope>NUCLEOTIDE SEQUENCE [LARGE SCALE GENOMIC DNA]</scope>
    <source>
        <strain evidence="2 3">PAMC21136</strain>
    </source>
</reference>
<dbReference type="Proteomes" id="UP000662373">
    <property type="component" value="Unassembled WGS sequence"/>
</dbReference>
<keyword evidence="3" id="KW-1185">Reference proteome</keyword>
<dbReference type="AlphaFoldDB" id="A0A934KPC5"/>
<name>A0A934KPC5_9FLAO</name>
<evidence type="ECO:0000313" key="2">
    <source>
        <dbReference type="EMBL" id="MBJ7881389.1"/>
    </source>
</evidence>
<evidence type="ECO:0000313" key="3">
    <source>
        <dbReference type="Proteomes" id="UP000662373"/>
    </source>
</evidence>
<gene>
    <name evidence="2" type="ORF">JEM65_12110</name>
</gene>
<comment type="caution">
    <text evidence="2">The sequence shown here is derived from an EMBL/GenBank/DDBJ whole genome shotgun (WGS) entry which is preliminary data.</text>
</comment>
<sequence>MFVRSLKPKTYIALLLTFIFMAKFVAIDAHALNTLLSGNDITFVNPFCKKHVDSDSSSKKQNFSDQDQDSSKEMLSLSGQCTTSFHLELLSWHINHSDHIRVLDDHLPSKLNYRYLESVSPPPRWA</sequence>
<dbReference type="EMBL" id="JAEHJZ010000029">
    <property type="protein sequence ID" value="MBJ7881389.1"/>
    <property type="molecule type" value="Genomic_DNA"/>
</dbReference>
<proteinExistence type="predicted"/>
<organism evidence="2 3">
    <name type="scientific">Gelidibacter salicanalis</name>
    <dbReference type="NCBI Taxonomy" id="291193"/>
    <lineage>
        <taxon>Bacteria</taxon>
        <taxon>Pseudomonadati</taxon>
        <taxon>Bacteroidota</taxon>
        <taxon>Flavobacteriia</taxon>
        <taxon>Flavobacteriales</taxon>
        <taxon>Flavobacteriaceae</taxon>
        <taxon>Gelidibacter</taxon>
    </lineage>
</organism>
<protein>
    <submittedName>
        <fullName evidence="2">Uncharacterized protein</fullName>
    </submittedName>
</protein>
<evidence type="ECO:0000256" key="1">
    <source>
        <dbReference type="SAM" id="MobiDB-lite"/>
    </source>
</evidence>
<feature type="region of interest" description="Disordered" evidence="1">
    <location>
        <begin position="52"/>
        <end position="75"/>
    </location>
</feature>